<sequence>MNWDEHTGSGRAFWAFQGLRRIPDKGKVSGICAGIAQHWGVRLKLVRVAAVLGLIFAPMFTLIAYGLGTFFLKPADQARAEPTKAAQSQDDWATGGLPPDLSFPNLRAKFKDLEERAGAMENQVTSREFQLRRDFRQMGSA</sequence>
<organism evidence="4 5">
    <name type="scientific">Dongia rigui</name>
    <dbReference type="NCBI Taxonomy" id="940149"/>
    <lineage>
        <taxon>Bacteria</taxon>
        <taxon>Pseudomonadati</taxon>
        <taxon>Pseudomonadota</taxon>
        <taxon>Alphaproteobacteria</taxon>
        <taxon>Rhodospirillales</taxon>
        <taxon>Dongiaceae</taxon>
        <taxon>Dongia</taxon>
    </lineage>
</organism>
<dbReference type="Proteomes" id="UP001271769">
    <property type="component" value="Unassembled WGS sequence"/>
</dbReference>
<feature type="region of interest" description="Disordered" evidence="1">
    <location>
        <begin position="81"/>
        <end position="100"/>
    </location>
</feature>
<feature type="domain" description="Phage shock protein PspC N-terminal" evidence="3">
    <location>
        <begin position="18"/>
        <end position="73"/>
    </location>
</feature>
<accession>A0ABU5E0F7</accession>
<protein>
    <submittedName>
        <fullName evidence="4">PspC domain-containing protein</fullName>
    </submittedName>
</protein>
<dbReference type="RefSeq" id="WP_320501494.1">
    <property type="nucleotide sequence ID" value="NZ_JAXCLX010000002.1"/>
</dbReference>
<evidence type="ECO:0000313" key="5">
    <source>
        <dbReference type="Proteomes" id="UP001271769"/>
    </source>
</evidence>
<evidence type="ECO:0000259" key="3">
    <source>
        <dbReference type="Pfam" id="PF04024"/>
    </source>
</evidence>
<dbReference type="EMBL" id="JAXCLX010000002">
    <property type="protein sequence ID" value="MDY0873025.1"/>
    <property type="molecule type" value="Genomic_DNA"/>
</dbReference>
<gene>
    <name evidence="4" type="ORF">SMD31_13870</name>
</gene>
<keyword evidence="2" id="KW-0812">Transmembrane</keyword>
<keyword evidence="2" id="KW-1133">Transmembrane helix</keyword>
<keyword evidence="2" id="KW-0472">Membrane</keyword>
<evidence type="ECO:0000256" key="2">
    <source>
        <dbReference type="SAM" id="Phobius"/>
    </source>
</evidence>
<evidence type="ECO:0000313" key="4">
    <source>
        <dbReference type="EMBL" id="MDY0873025.1"/>
    </source>
</evidence>
<comment type="caution">
    <text evidence="4">The sequence shown here is derived from an EMBL/GenBank/DDBJ whole genome shotgun (WGS) entry which is preliminary data.</text>
</comment>
<keyword evidence="5" id="KW-1185">Reference proteome</keyword>
<name>A0ABU5E0F7_9PROT</name>
<evidence type="ECO:0000256" key="1">
    <source>
        <dbReference type="SAM" id="MobiDB-lite"/>
    </source>
</evidence>
<reference evidence="4 5" key="1">
    <citation type="journal article" date="2013" name="Antonie Van Leeuwenhoek">
        <title>Dongia rigui sp. nov., isolated from freshwater of a large wetland in Korea.</title>
        <authorList>
            <person name="Baik K.S."/>
            <person name="Hwang Y.M."/>
            <person name="Choi J.S."/>
            <person name="Kwon J."/>
            <person name="Seong C.N."/>
        </authorList>
    </citation>
    <scope>NUCLEOTIDE SEQUENCE [LARGE SCALE GENOMIC DNA]</scope>
    <source>
        <strain evidence="4 5">04SU4-P</strain>
    </source>
</reference>
<dbReference type="Pfam" id="PF04024">
    <property type="entry name" value="PspC"/>
    <property type="match status" value="1"/>
</dbReference>
<feature type="transmembrane region" description="Helical" evidence="2">
    <location>
        <begin position="48"/>
        <end position="72"/>
    </location>
</feature>
<dbReference type="InterPro" id="IPR007168">
    <property type="entry name" value="Phageshock_PspC_N"/>
</dbReference>
<proteinExistence type="predicted"/>